<accession>A0ABU4P6C1</accession>
<proteinExistence type="predicted"/>
<reference evidence="2 3" key="1">
    <citation type="submission" date="2023-11" db="EMBL/GenBank/DDBJ databases">
        <title>MicrobeMod: A computational toolkit for identifying prokaryotic methylation and restriction-modification with nanopore sequencing.</title>
        <authorList>
            <person name="Crits-Christoph A."/>
            <person name="Kang S.C."/>
            <person name="Lee H."/>
            <person name="Ostrov N."/>
        </authorList>
    </citation>
    <scope>NUCLEOTIDE SEQUENCE [LARGE SCALE GENOMIC DNA]</scope>
    <source>
        <strain evidence="2 3">ATCC 29145</strain>
    </source>
</reference>
<keyword evidence="3" id="KW-1185">Reference proteome</keyword>
<dbReference type="InterPro" id="IPR011010">
    <property type="entry name" value="DNA_brk_join_enz"/>
</dbReference>
<evidence type="ECO:0000313" key="2">
    <source>
        <dbReference type="EMBL" id="MDX5953078.1"/>
    </source>
</evidence>
<dbReference type="Gene3D" id="1.10.443.10">
    <property type="entry name" value="Intergrase catalytic core"/>
    <property type="match status" value="1"/>
</dbReference>
<dbReference type="RefSeq" id="WP_137165177.1">
    <property type="nucleotide sequence ID" value="NZ_CP012914.1"/>
</dbReference>
<evidence type="ECO:0000313" key="3">
    <source>
        <dbReference type="Proteomes" id="UP001277471"/>
    </source>
</evidence>
<name>A0ABU4P6C1_AZOBR</name>
<keyword evidence="1" id="KW-0233">DNA recombination</keyword>
<sequence>MNRYEKHLEDERALAETAIAEEEASKVTMIHEHRPMTHPLDWAWRDHKGVPREHGLEEFRDGNVATSIVGNPGLIHDLAPSIRRHLFGKSPNTHDLLLFTLRTFWRFLTHAQEKEIKLIVKSLKDIDDDVAALYLSELRSAVTSGASTEQRGIFQWRGFCRLMSRAQCNIRTWPDWPPSRRMAVHKDVPPRAVKYFYEAAKRTLSEGRARHSAGQAILDRFERASGLVELTKAHLPGEYRSFGPEWNEPNNILFTVHRRFQARLRGIVISREVPAVDKGINQAIKRLGYIDGVPGFSALATQSELWSLFAPTSLEAVAALTLVTAETGWVDTARAIDVSSDDWFREGRRQTVQKRSGRTVEITEMIISGPEITYEYDVPSEAELSAIRPKTRRLHQTRSLMQSEKGFRAFAVIKYMVERTRLLREIVKEELATLRRMPAPPAEHLRRIAELDEQVRCPWLFFPARGKGNPTGFTPSGGDIVMQPFNDLKELAIAEAVRRGETLEVIEGIGSLTPSDFRDAYAAWIYNRTGNDIFAVQAALNHRGINTTRRYLRQRSQIRERFAGCARVMEAGFDEAQAGRTIDPTILRLAADRTGQVVSKEDRKFLAAFRSACGARCVDPTNPPEEIEPKSERVEGELCGSQRCGLCRHARFDKGSLRGIAVRIAELKALSTVTPTERWLLSVYPVELEALELLVEEKFVDYVAHVWGWVREHRKRLEQSNELVFGAISVEAASALIGMNQAEVTK</sequence>
<protein>
    <recommendedName>
        <fullName evidence="4">Tyr recombinase domain-containing protein</fullName>
    </recommendedName>
</protein>
<dbReference type="EMBL" id="JAWXYC010000004">
    <property type="protein sequence ID" value="MDX5953078.1"/>
    <property type="molecule type" value="Genomic_DNA"/>
</dbReference>
<comment type="caution">
    <text evidence="2">The sequence shown here is derived from an EMBL/GenBank/DDBJ whole genome shotgun (WGS) entry which is preliminary data.</text>
</comment>
<dbReference type="GeneID" id="56450279"/>
<evidence type="ECO:0000256" key="1">
    <source>
        <dbReference type="ARBA" id="ARBA00023172"/>
    </source>
</evidence>
<dbReference type="SUPFAM" id="SSF56349">
    <property type="entry name" value="DNA breaking-rejoining enzymes"/>
    <property type="match status" value="1"/>
</dbReference>
<evidence type="ECO:0008006" key="4">
    <source>
        <dbReference type="Google" id="ProtNLM"/>
    </source>
</evidence>
<gene>
    <name evidence="2" type="ORF">SIM66_18020</name>
</gene>
<organism evidence="2 3">
    <name type="scientific">Azospirillum brasilense</name>
    <dbReference type="NCBI Taxonomy" id="192"/>
    <lineage>
        <taxon>Bacteria</taxon>
        <taxon>Pseudomonadati</taxon>
        <taxon>Pseudomonadota</taxon>
        <taxon>Alphaproteobacteria</taxon>
        <taxon>Rhodospirillales</taxon>
        <taxon>Azospirillaceae</taxon>
        <taxon>Azospirillum</taxon>
    </lineage>
</organism>
<dbReference type="InterPro" id="IPR013762">
    <property type="entry name" value="Integrase-like_cat_sf"/>
</dbReference>
<dbReference type="Proteomes" id="UP001277471">
    <property type="component" value="Unassembled WGS sequence"/>
</dbReference>